<dbReference type="Pfam" id="PF03372">
    <property type="entry name" value="Exo_endo_phos"/>
    <property type="match status" value="2"/>
</dbReference>
<feature type="coiled-coil region" evidence="1">
    <location>
        <begin position="72"/>
        <end position="106"/>
    </location>
</feature>
<accession>A0ABY6LPW3</accession>
<feature type="domain" description="Reverse transcriptase" evidence="2">
    <location>
        <begin position="1710"/>
        <end position="1987"/>
    </location>
</feature>
<dbReference type="EMBL" id="CP092885">
    <property type="protein sequence ID" value="UYV83261.1"/>
    <property type="molecule type" value="Genomic_DNA"/>
</dbReference>
<dbReference type="Gene3D" id="3.60.10.10">
    <property type="entry name" value="Endonuclease/exonuclease/phosphatase"/>
    <property type="match status" value="2"/>
</dbReference>
<dbReference type="InterPro" id="IPR000477">
    <property type="entry name" value="RT_dom"/>
</dbReference>
<organism evidence="3 4">
    <name type="scientific">Cordylochernes scorpioides</name>
    <dbReference type="NCBI Taxonomy" id="51811"/>
    <lineage>
        <taxon>Eukaryota</taxon>
        <taxon>Metazoa</taxon>
        <taxon>Ecdysozoa</taxon>
        <taxon>Arthropoda</taxon>
        <taxon>Chelicerata</taxon>
        <taxon>Arachnida</taxon>
        <taxon>Pseudoscorpiones</taxon>
        <taxon>Cheliferoidea</taxon>
        <taxon>Chernetidae</taxon>
        <taxon>Cordylochernes</taxon>
    </lineage>
</organism>
<feature type="coiled-coil region" evidence="1">
    <location>
        <begin position="1051"/>
        <end position="1085"/>
    </location>
</feature>
<dbReference type="InterPro" id="IPR043502">
    <property type="entry name" value="DNA/RNA_pol_sf"/>
</dbReference>
<dbReference type="SUPFAM" id="SSF56219">
    <property type="entry name" value="DNase I-like"/>
    <property type="match status" value="2"/>
</dbReference>
<evidence type="ECO:0000259" key="2">
    <source>
        <dbReference type="PROSITE" id="PS50878"/>
    </source>
</evidence>
<keyword evidence="4" id="KW-1185">Reference proteome</keyword>
<evidence type="ECO:0000313" key="3">
    <source>
        <dbReference type="EMBL" id="UYV83261.1"/>
    </source>
</evidence>
<dbReference type="InterPro" id="IPR036691">
    <property type="entry name" value="Endo/exonu/phosph_ase_sf"/>
</dbReference>
<evidence type="ECO:0000313" key="4">
    <source>
        <dbReference type="Proteomes" id="UP001235939"/>
    </source>
</evidence>
<feature type="non-terminal residue" evidence="3">
    <location>
        <position position="2105"/>
    </location>
</feature>
<dbReference type="PANTHER" id="PTHR19446">
    <property type="entry name" value="REVERSE TRANSCRIPTASES"/>
    <property type="match status" value="1"/>
</dbReference>
<dbReference type="SUPFAM" id="SSF56672">
    <property type="entry name" value="DNA/RNA polymerases"/>
    <property type="match status" value="1"/>
</dbReference>
<dbReference type="CDD" id="cd01650">
    <property type="entry name" value="RT_nLTR_like"/>
    <property type="match status" value="2"/>
</dbReference>
<reference evidence="3 4" key="1">
    <citation type="submission" date="2022-03" db="EMBL/GenBank/DDBJ databases">
        <title>A chromosomal length assembly of Cordylochernes scorpioides.</title>
        <authorList>
            <person name="Zeh D."/>
            <person name="Zeh J."/>
        </authorList>
    </citation>
    <scope>NUCLEOTIDE SEQUENCE [LARGE SCALE GENOMIC DNA]</scope>
    <source>
        <strain evidence="3">IN4F17</strain>
        <tissue evidence="3">Whole Body</tissue>
    </source>
</reference>
<dbReference type="PROSITE" id="PS50878">
    <property type="entry name" value="RT_POL"/>
    <property type="match status" value="1"/>
</dbReference>
<protein>
    <recommendedName>
        <fullName evidence="2">Reverse transcriptase domain-containing protein</fullName>
    </recommendedName>
</protein>
<sequence length="2105" mass="244685">MQILPKKIPDMKDLAFVAKTNRRSIILMLLIISGIEQNPGPRSAKQMTMESYREKDLAEMIATLTTKIDDLGQRLETRLSSLESGMEELNKRFQHIETSLEKTARAVSINSERIDSSERRLDLCEMKQRENNLIFYGIEGKECEAPTDTRAIIMNLFSEKMQIQENITIQQCRRLTKKANSPILIEVPEHNERIMLFKNMFRLKNTRIYLNKDYSVKIREQRKLLITKRKELMGNGIATKLRDNRLIVGGIDYYVTNDDTQVLCWNVNGLERMLLQFDLFTHLEKCSIFALTETWKDQHLKIKPTGFHLYESLAQRDHKKGRSSGGIIVGIREAIKDKIERTEIEKQWIMICLRLDGEMRVCMIFAYLPPNEHYLTNCKYLLDQIEGKIVEGYEVLLAGDLNTRTGAMGILHNTLHLPCYLTTRRTSKDPVISTHSEQFIDRLDNNTLTILNGRTRGDRSGNYTYISARGSSVVDYCIVSHGLLGYVHDLYIEGLLHSDHLPLIIKMDMRWGPKQVSNPTSRVKKKYIWFPERATLFVEDLGGAYGFWNNSIENIMNNMVNQIKSAMVQNGMQIETKANNLMSKPWFDHECYIAKKIMKATLTKYIKSNRDLDRLEYVKTRNNYTSILNNKKKKYFCEIQEKLNNTYDSSEFWKTIARFRKINYTQGNISISDWQQFYNKLMDTESLPDYEPVTMTFLNTDNELTKCITLNEISKEISRIRHGKATGFDDIMNEAIKALPKDYLISLKDIFNRILRTSEFPTTWLKSVIQPIFKNGDPDDPSNYRGIALLSNIAKLFTSILKSRLGSWIERRNIVPENQAGLRAAHSCQDHIFTLLSLIQMTLSRKRRKCYMFFVDLKKAFDTVPHSLLWRKLVDAGLNHRFVNLIKDYYTNMTAVVRWNNSFTAPIKGKALAAIGAVWQVLTKSKMNSLNAAMRLLDSTVLPHMLYAAPCWALNQVKVVDQVQNIFLRRYLNLPKYTPGFMLRMECGRVSQEVIIIKQVLRFWVRIMKMEERIEQNPGPRSAKQMTMESYREKDLAEMIATLTTKIDDLGQRLETRLSSLESGMEELNKRFQHIETSLEKTARAVSINSERIDSSERRLDLCEMKQRENNLIFYGIEGKECEAPTDTRAIIMNLFSEKMQIQENITIQQCRRLTKKANSPILIEVPEHNERIMLFKNMFRLKNTRIYLNKDYSVKIREQRKLLITKRKELMGNDDTQVLCWNVNGLERMLLQFDLFTHLEKCSIFALTETWKDQHLKIKPTGFHLYESLAQRDHKKGRSSGGIIVGIREAIKDKIERTEIEKQWIMICLRLDGEMRVCMIFAYLPPNEHYLTNCKYLLDQIEGKIVEGYEVLLAGDLNTRTGAMGILHNTLHLPCYLTTRRTSKDPVISTHSEQFIDRLDNNTLTILNGRTRGDRSGNYTYISARGSSVVDYCIVSHGLLGYVHDLYIEGLLHSDHLPLIIKMDMRWGPKQVSNPTSRVKKKYIWFPERATLFVEDLGGAYGFWNNSIENIMNNMVNQIKSAMVQNGMQIETKANNLMSKPWFDHECYIAKKIMKATLTKYIKSNRDLDRLEYVKTRNNYTSILNNKKKKYFCEIQEKLNNTYDSSEFWKTIARFRKINYTQGNISISDWQQFYNKLMDTESLPDYEPVTMTFLNTDNELTKCITLNEISKEISRIRHGKATGFDDIMNEAIKALPKDYLISLKDIFNRILRTSEFPTTWLKSVIQPIFKNGDPDDPSNYRGIALLSNIAKLFTSILKSRLGSWIERRNIVPENQAGLRAAHSCQDHIFTLLSLIQMTLSRKRRKCYMFFVDLKKAFDTVPHSLLWRKLVDAGLNHRFVNLIKDYYTNMTAVVRWNNSFTAPIKVRSGVLQGEPMSPYLFILFLNDLIGLYNNSDLPGIYLPNYGYVHILLYADDIVLIGESKNNLQIKINMLRKYFETNLLTLNENKSKIVVFRNGGRLAQNDKWFWGERQLSVTTKYLYLGYPLTSGNSLNKVASHYKGKALAAIGAVWQVLTKSKMNSLNAAMRLLDSTVLPHMLYAAPCWALNQVKVVDQVQNIFLRRYLNLPKYTPGFMLRMECGRVSQEVIIIKQVLRFWVRIMKMEE</sequence>
<dbReference type="Pfam" id="PF00078">
    <property type="entry name" value="RVT_1"/>
    <property type="match status" value="2"/>
</dbReference>
<evidence type="ECO:0000256" key="1">
    <source>
        <dbReference type="SAM" id="Coils"/>
    </source>
</evidence>
<proteinExistence type="predicted"/>
<dbReference type="Proteomes" id="UP001235939">
    <property type="component" value="Chromosome 23"/>
</dbReference>
<dbReference type="InterPro" id="IPR005135">
    <property type="entry name" value="Endo/exonuclease/phosphatase"/>
</dbReference>
<keyword evidence="1" id="KW-0175">Coiled coil</keyword>
<gene>
    <name evidence="3" type="ORF">LAZ67_23000323</name>
</gene>
<name>A0ABY6LPW3_9ARAC</name>